<feature type="compositionally biased region" description="Acidic residues" evidence="1">
    <location>
        <begin position="334"/>
        <end position="343"/>
    </location>
</feature>
<dbReference type="InterPro" id="IPR022127">
    <property type="entry name" value="STIMATE/YPL162C"/>
</dbReference>
<dbReference type="Pfam" id="PF12400">
    <property type="entry name" value="STIMATE"/>
    <property type="match status" value="1"/>
</dbReference>
<dbReference type="PANTHER" id="PTHR31735:SF1">
    <property type="entry name" value="VACUOLAR MEMBRANE PROTEIN YPL162C"/>
    <property type="match status" value="1"/>
</dbReference>
<feature type="compositionally biased region" description="Acidic residues" evidence="1">
    <location>
        <begin position="312"/>
        <end position="324"/>
    </location>
</feature>
<dbReference type="EMBL" id="JAAMPI010001910">
    <property type="protein sequence ID" value="KAF4621899.1"/>
    <property type="molecule type" value="Genomic_DNA"/>
</dbReference>
<reference evidence="3 4" key="1">
    <citation type="submission" date="2020-03" db="EMBL/GenBank/DDBJ databases">
        <title>Draft Genome Sequence of Cudoniella acicularis.</title>
        <authorList>
            <person name="Buettner E."/>
            <person name="Kellner H."/>
        </authorList>
    </citation>
    <scope>NUCLEOTIDE SEQUENCE [LARGE SCALE GENOMIC DNA]</scope>
    <source>
        <strain evidence="3 4">DSM 108380</strain>
    </source>
</reference>
<comment type="caution">
    <text evidence="3">The sequence shown here is derived from an EMBL/GenBank/DDBJ whole genome shotgun (WGS) entry which is preliminary data.</text>
</comment>
<feature type="transmembrane region" description="Helical" evidence="2">
    <location>
        <begin position="277"/>
        <end position="295"/>
    </location>
</feature>
<keyword evidence="2" id="KW-0472">Membrane</keyword>
<keyword evidence="2" id="KW-1133">Transmembrane helix</keyword>
<dbReference type="AlphaFoldDB" id="A0A8H4VVY0"/>
<keyword evidence="2" id="KW-0812">Transmembrane</keyword>
<feature type="transmembrane region" description="Helical" evidence="2">
    <location>
        <begin position="84"/>
        <end position="106"/>
    </location>
</feature>
<dbReference type="Proteomes" id="UP000566819">
    <property type="component" value="Unassembled WGS sequence"/>
</dbReference>
<keyword evidence="4" id="KW-1185">Reference proteome</keyword>
<evidence type="ECO:0008006" key="5">
    <source>
        <dbReference type="Google" id="ProtNLM"/>
    </source>
</evidence>
<evidence type="ECO:0000313" key="3">
    <source>
        <dbReference type="EMBL" id="KAF4621899.1"/>
    </source>
</evidence>
<feature type="compositionally biased region" description="Polar residues" evidence="1">
    <location>
        <begin position="391"/>
        <end position="401"/>
    </location>
</feature>
<feature type="transmembrane region" description="Helical" evidence="2">
    <location>
        <begin position="234"/>
        <end position="257"/>
    </location>
</feature>
<dbReference type="GO" id="GO:0016020">
    <property type="term" value="C:membrane"/>
    <property type="evidence" value="ECO:0007669"/>
    <property type="project" value="TreeGrafter"/>
</dbReference>
<protein>
    <recommendedName>
        <fullName evidence="5">Vacuolar membrane protein</fullName>
    </recommendedName>
</protein>
<name>A0A8H4VVY0_9HELO</name>
<dbReference type="PANTHER" id="PTHR31735">
    <property type="entry name" value="VACUOLAR MEMBRANE PROTEIN YPL162C"/>
    <property type="match status" value="1"/>
</dbReference>
<sequence length="421" mass="45840">MKLSLEIRLMLPPPGLEPSVASLLENVTPTSILSAAIATASAVSLGVDMPSSTIAAIAAATATVLSESQKEQGPKSTKNGECELLGPFAILVQGALGVLALMALVYKRWRERPQRPMKIWSFDVSKQVVGSVLVHIANLLMSMLSSGKFNIKVDASSVTRRMIDENGNFKPNPCSFYLLNLAIDTTIGIPILIFLLRILTALFSRTSFGTPRESIESGNYGSPPKAAWWFKQSIIYFIGLMGMKICVLIIFLVAPWISRVGDWALKWTEGDEALQVVFAMLIFPVIMNATQYYIIDSFIKKQNSDHAHERIPEEDDESGEDPYEDPIHGSSDEILSEDEDDAEVLAKQDAQSQDSVRSKTSAAGGTGSGKRSPRSLQTGTKDYDPMFDGETSPTVVGSASTAEEEHLVPADDHEDTKKPAK</sequence>
<dbReference type="OrthoDB" id="431202at2759"/>
<evidence type="ECO:0000313" key="4">
    <source>
        <dbReference type="Proteomes" id="UP000566819"/>
    </source>
</evidence>
<organism evidence="3 4">
    <name type="scientific">Cudoniella acicularis</name>
    <dbReference type="NCBI Taxonomy" id="354080"/>
    <lineage>
        <taxon>Eukaryota</taxon>
        <taxon>Fungi</taxon>
        <taxon>Dikarya</taxon>
        <taxon>Ascomycota</taxon>
        <taxon>Pezizomycotina</taxon>
        <taxon>Leotiomycetes</taxon>
        <taxon>Helotiales</taxon>
        <taxon>Tricladiaceae</taxon>
        <taxon>Cudoniella</taxon>
    </lineage>
</organism>
<feature type="transmembrane region" description="Helical" evidence="2">
    <location>
        <begin position="176"/>
        <end position="196"/>
    </location>
</feature>
<feature type="compositionally biased region" description="Basic and acidic residues" evidence="1">
    <location>
        <begin position="403"/>
        <end position="421"/>
    </location>
</feature>
<evidence type="ECO:0000256" key="2">
    <source>
        <dbReference type="SAM" id="Phobius"/>
    </source>
</evidence>
<accession>A0A8H4VVY0</accession>
<feature type="region of interest" description="Disordered" evidence="1">
    <location>
        <begin position="305"/>
        <end position="421"/>
    </location>
</feature>
<feature type="transmembrane region" description="Helical" evidence="2">
    <location>
        <begin position="127"/>
        <end position="144"/>
    </location>
</feature>
<evidence type="ECO:0000256" key="1">
    <source>
        <dbReference type="SAM" id="MobiDB-lite"/>
    </source>
</evidence>
<proteinExistence type="predicted"/>
<gene>
    <name evidence="3" type="ORF">G7Y89_g14446</name>
</gene>